<evidence type="ECO:0000256" key="6">
    <source>
        <dbReference type="ARBA" id="ARBA00022842"/>
    </source>
</evidence>
<evidence type="ECO:0000256" key="2">
    <source>
        <dbReference type="ARBA" id="ARBA00022649"/>
    </source>
</evidence>
<gene>
    <name evidence="9" type="ORF">N47_E49270</name>
</gene>
<sequence length="140" mass="16265">MLKYLLDTNILSEPVKANPDSYVMAMLEKHQDDIATAAPVWHELLYGCFRLPVSRKREMLETYLEDVVMQNMDILPYDERAAEWHAEQRAKLSLHGNTPSFADGQIAAIASVNDLILVTRNTQDFKLFENFRLLNWHEKE</sequence>
<keyword evidence="5" id="KW-0378">Hydrolase</keyword>
<evidence type="ECO:0000256" key="3">
    <source>
        <dbReference type="ARBA" id="ARBA00022722"/>
    </source>
</evidence>
<keyword evidence="6" id="KW-0460">Magnesium</keyword>
<dbReference type="GO" id="GO:0004518">
    <property type="term" value="F:nuclease activity"/>
    <property type="evidence" value="ECO:0007669"/>
    <property type="project" value="UniProtKB-KW"/>
</dbReference>
<comment type="similarity">
    <text evidence="7">Belongs to the PINc/VapC protein family.</text>
</comment>
<dbReference type="GO" id="GO:0046872">
    <property type="term" value="F:metal ion binding"/>
    <property type="evidence" value="ECO:0007669"/>
    <property type="project" value="UniProtKB-KW"/>
</dbReference>
<evidence type="ECO:0000313" key="9">
    <source>
        <dbReference type="EMBL" id="CBX31415.1"/>
    </source>
</evidence>
<dbReference type="GO" id="GO:0016787">
    <property type="term" value="F:hydrolase activity"/>
    <property type="evidence" value="ECO:0007669"/>
    <property type="project" value="UniProtKB-KW"/>
</dbReference>
<dbReference type="PANTHER" id="PTHR33653:SF1">
    <property type="entry name" value="RIBONUCLEASE VAPC2"/>
    <property type="match status" value="1"/>
</dbReference>
<dbReference type="CDD" id="cd18747">
    <property type="entry name" value="PIN_VapC4-5_FitB-like"/>
    <property type="match status" value="1"/>
</dbReference>
<evidence type="ECO:0000256" key="1">
    <source>
        <dbReference type="ARBA" id="ARBA00001946"/>
    </source>
</evidence>
<keyword evidence="4" id="KW-0479">Metal-binding</keyword>
<dbReference type="PANTHER" id="PTHR33653">
    <property type="entry name" value="RIBONUCLEASE VAPC2"/>
    <property type="match status" value="1"/>
</dbReference>
<protein>
    <recommendedName>
        <fullName evidence="8">PIN domain-containing protein</fullName>
    </recommendedName>
</protein>
<comment type="cofactor">
    <cofactor evidence="1">
        <name>Mg(2+)</name>
        <dbReference type="ChEBI" id="CHEBI:18420"/>
    </cofactor>
</comment>
<reference evidence="9" key="1">
    <citation type="journal article" date="2011" name="Environ. Microbiol.">
        <title>Genomic insights into the metabolic potential of the polycyclic aromatic hydrocarbon degrading sulfate-reducing Deltaproteobacterium N47.</title>
        <authorList>
            <person name="Bergmann F."/>
            <person name="Selesi D."/>
            <person name="Weinmaier T."/>
            <person name="Tischler P."/>
            <person name="Rattei T."/>
            <person name="Meckenstock R.U."/>
        </authorList>
    </citation>
    <scope>NUCLEOTIDE SEQUENCE</scope>
</reference>
<evidence type="ECO:0000259" key="8">
    <source>
        <dbReference type="Pfam" id="PF01850"/>
    </source>
</evidence>
<evidence type="ECO:0000256" key="4">
    <source>
        <dbReference type="ARBA" id="ARBA00022723"/>
    </source>
</evidence>
<keyword evidence="3" id="KW-0540">Nuclease</keyword>
<evidence type="ECO:0000256" key="7">
    <source>
        <dbReference type="ARBA" id="ARBA00038093"/>
    </source>
</evidence>
<dbReference type="Gene3D" id="3.40.50.1010">
    <property type="entry name" value="5'-nuclease"/>
    <property type="match status" value="1"/>
</dbReference>
<evidence type="ECO:0000256" key="5">
    <source>
        <dbReference type="ARBA" id="ARBA00022801"/>
    </source>
</evidence>
<proteinExistence type="inferred from homology"/>
<keyword evidence="2" id="KW-1277">Toxin-antitoxin system</keyword>
<dbReference type="InterPro" id="IPR029060">
    <property type="entry name" value="PIN-like_dom_sf"/>
</dbReference>
<dbReference type="Pfam" id="PF01850">
    <property type="entry name" value="PIN"/>
    <property type="match status" value="1"/>
</dbReference>
<feature type="domain" description="PIN" evidence="8">
    <location>
        <begin position="4"/>
        <end position="125"/>
    </location>
</feature>
<accession>E1YJG1</accession>
<dbReference type="SUPFAM" id="SSF88723">
    <property type="entry name" value="PIN domain-like"/>
    <property type="match status" value="1"/>
</dbReference>
<dbReference type="EMBL" id="FR695877">
    <property type="protein sequence ID" value="CBX31415.1"/>
    <property type="molecule type" value="Genomic_DNA"/>
</dbReference>
<organism evidence="9">
    <name type="scientific">uncultured Desulfobacterium sp</name>
    <dbReference type="NCBI Taxonomy" id="201089"/>
    <lineage>
        <taxon>Bacteria</taxon>
        <taxon>Pseudomonadati</taxon>
        <taxon>Thermodesulfobacteriota</taxon>
        <taxon>Desulfobacteria</taxon>
        <taxon>Desulfobacterales</taxon>
        <taxon>Desulfobacteriaceae</taxon>
        <taxon>Desulfobacterium</taxon>
        <taxon>environmental samples</taxon>
    </lineage>
</organism>
<dbReference type="InterPro" id="IPR002716">
    <property type="entry name" value="PIN_dom"/>
</dbReference>
<name>E1YJG1_9BACT</name>
<dbReference type="AlphaFoldDB" id="E1YJG1"/>
<dbReference type="InterPro" id="IPR050556">
    <property type="entry name" value="Type_II_TA_system_RNase"/>
</dbReference>